<dbReference type="PANTHER" id="PTHR43172:SF1">
    <property type="entry name" value="ADENYLOSUCCINATE LYASE"/>
    <property type="match status" value="1"/>
</dbReference>
<evidence type="ECO:0000313" key="3">
    <source>
        <dbReference type="Proteomes" id="UP000822476"/>
    </source>
</evidence>
<sequence length="102" mass="12230">MDQDGDAEFVLHDTYRNPLITRYASKEMIKNFSERRKFILWRQLWIWLAEAQQELGCDISGKCGFTYINVRRLVIKPITWHSTMHGDWRKLLSSYRLRPGIL</sequence>
<dbReference type="GO" id="GO:0070626">
    <property type="term" value="F:(S)-2-(5-amino-1-(5-phospho-D-ribosyl)imidazole-4-carboxamido) succinate lyase (fumarate-forming) activity"/>
    <property type="evidence" value="ECO:0007669"/>
    <property type="project" value="TreeGrafter"/>
</dbReference>
<evidence type="ECO:0000256" key="1">
    <source>
        <dbReference type="ARBA" id="ARBA00023239"/>
    </source>
</evidence>
<proteinExistence type="predicted"/>
<dbReference type="InterPro" id="IPR024083">
    <property type="entry name" value="Fumarase/histidase_N"/>
</dbReference>
<dbReference type="AlphaFoldDB" id="A0A8S9YH35"/>
<accession>A0A8S9YH35</accession>
<dbReference type="PANTHER" id="PTHR43172">
    <property type="entry name" value="ADENYLOSUCCINATE LYASE"/>
    <property type="match status" value="1"/>
</dbReference>
<dbReference type="GO" id="GO:0004018">
    <property type="term" value="F:N6-(1,2-dicarboxyethyl)AMP AMP-lyase (fumarate-forming) activity"/>
    <property type="evidence" value="ECO:0007669"/>
    <property type="project" value="TreeGrafter"/>
</dbReference>
<reference evidence="2" key="1">
    <citation type="submission" date="2019-07" db="EMBL/GenBank/DDBJ databases">
        <title>Annotation for the trematode Paragonimus miyazaki's.</title>
        <authorList>
            <person name="Choi Y.-J."/>
        </authorList>
    </citation>
    <scope>NUCLEOTIDE SEQUENCE</scope>
    <source>
        <strain evidence="2">Japan</strain>
    </source>
</reference>
<dbReference type="GO" id="GO:0005829">
    <property type="term" value="C:cytosol"/>
    <property type="evidence" value="ECO:0007669"/>
    <property type="project" value="TreeGrafter"/>
</dbReference>
<protein>
    <submittedName>
        <fullName evidence="2">Uncharacterized protein</fullName>
    </submittedName>
</protein>
<keyword evidence="1" id="KW-0456">Lyase</keyword>
<keyword evidence="3" id="KW-1185">Reference proteome</keyword>
<dbReference type="Gene3D" id="1.10.275.10">
    <property type="entry name" value="Fumarase/aspartase (N-terminal domain)"/>
    <property type="match status" value="1"/>
</dbReference>
<dbReference type="InterPro" id="IPR008948">
    <property type="entry name" value="L-Aspartase-like"/>
</dbReference>
<organism evidence="2 3">
    <name type="scientific">Paragonimus skrjabini miyazakii</name>
    <dbReference type="NCBI Taxonomy" id="59628"/>
    <lineage>
        <taxon>Eukaryota</taxon>
        <taxon>Metazoa</taxon>
        <taxon>Spiralia</taxon>
        <taxon>Lophotrochozoa</taxon>
        <taxon>Platyhelminthes</taxon>
        <taxon>Trematoda</taxon>
        <taxon>Digenea</taxon>
        <taxon>Plagiorchiida</taxon>
        <taxon>Troglotremata</taxon>
        <taxon>Troglotrematidae</taxon>
        <taxon>Paragonimus</taxon>
    </lineage>
</organism>
<gene>
    <name evidence="2" type="ORF">EG68_09820</name>
</gene>
<name>A0A8S9YH35_9TREM</name>
<dbReference type="SUPFAM" id="SSF48557">
    <property type="entry name" value="L-aspartase-like"/>
    <property type="match status" value="1"/>
</dbReference>
<dbReference type="GO" id="GO:0044208">
    <property type="term" value="P:'de novo' AMP biosynthetic process"/>
    <property type="evidence" value="ECO:0007669"/>
    <property type="project" value="TreeGrafter"/>
</dbReference>
<dbReference type="EMBL" id="JTDE01005644">
    <property type="protein sequence ID" value="KAF7248405.1"/>
    <property type="molecule type" value="Genomic_DNA"/>
</dbReference>
<comment type="caution">
    <text evidence="2">The sequence shown here is derived from an EMBL/GenBank/DDBJ whole genome shotgun (WGS) entry which is preliminary data.</text>
</comment>
<dbReference type="Proteomes" id="UP000822476">
    <property type="component" value="Unassembled WGS sequence"/>
</dbReference>
<evidence type="ECO:0000313" key="2">
    <source>
        <dbReference type="EMBL" id="KAF7248405.1"/>
    </source>
</evidence>
<dbReference type="OrthoDB" id="406045at2759"/>